<dbReference type="EMBL" id="DSMG01000203">
    <property type="protein sequence ID" value="HDX33785.1"/>
    <property type="molecule type" value="Genomic_DNA"/>
</dbReference>
<protein>
    <recommendedName>
        <fullName evidence="1">IraD/Gp25-like domain-containing protein</fullName>
    </recommendedName>
</protein>
<evidence type="ECO:0000259" key="1">
    <source>
        <dbReference type="Pfam" id="PF04965"/>
    </source>
</evidence>
<evidence type="ECO:0000313" key="2">
    <source>
        <dbReference type="EMBL" id="HDX33785.1"/>
    </source>
</evidence>
<dbReference type="Gene3D" id="3.10.450.40">
    <property type="match status" value="1"/>
</dbReference>
<feature type="domain" description="IraD/Gp25-like" evidence="1">
    <location>
        <begin position="19"/>
        <end position="107"/>
    </location>
</feature>
<organism evidence="2">
    <name type="scientific">Caldilinea aerophila</name>
    <dbReference type="NCBI Taxonomy" id="133453"/>
    <lineage>
        <taxon>Bacteria</taxon>
        <taxon>Bacillati</taxon>
        <taxon>Chloroflexota</taxon>
        <taxon>Caldilineae</taxon>
        <taxon>Caldilineales</taxon>
        <taxon>Caldilineaceae</taxon>
        <taxon>Caldilinea</taxon>
    </lineage>
</organism>
<sequence length="116" mass="12935">MNIAYPYAIDGGGRTARADDEEHVRQLIEQLLFTAPGERVNRPTFGTGLRQLLFAPNSPELATALEFMVQAALQEVLGELIRVEALNVVAEEATLRVTVQYIVQRTQQRQIVEIVS</sequence>
<dbReference type="Pfam" id="PF04965">
    <property type="entry name" value="GPW_gp25"/>
    <property type="match status" value="1"/>
</dbReference>
<dbReference type="SUPFAM" id="SSF160719">
    <property type="entry name" value="gpW/gp25-like"/>
    <property type="match status" value="1"/>
</dbReference>
<reference evidence="2" key="1">
    <citation type="journal article" date="2020" name="mSystems">
        <title>Genome- and Community-Level Interaction Insights into Carbon Utilization and Element Cycling Functions of Hydrothermarchaeota in Hydrothermal Sediment.</title>
        <authorList>
            <person name="Zhou Z."/>
            <person name="Liu Y."/>
            <person name="Xu W."/>
            <person name="Pan J."/>
            <person name="Luo Z.H."/>
            <person name="Li M."/>
        </authorList>
    </citation>
    <scope>NUCLEOTIDE SEQUENCE [LARGE SCALE GENOMIC DNA]</scope>
    <source>
        <strain evidence="2">SpSt-289</strain>
    </source>
</reference>
<dbReference type="AlphaFoldDB" id="A0A7C1JSX8"/>
<gene>
    <name evidence="2" type="ORF">ENQ20_20230</name>
</gene>
<comment type="caution">
    <text evidence="2">The sequence shown here is derived from an EMBL/GenBank/DDBJ whole genome shotgun (WGS) entry which is preliminary data.</text>
</comment>
<accession>A0A7C1JSX8</accession>
<name>A0A7C1JSX8_9CHLR</name>
<dbReference type="InterPro" id="IPR007048">
    <property type="entry name" value="IraD/Gp25-like"/>
</dbReference>
<proteinExistence type="predicted"/>